<dbReference type="SUPFAM" id="SSF55021">
    <property type="entry name" value="ACT-like"/>
    <property type="match status" value="1"/>
</dbReference>
<keyword evidence="7" id="KW-0791">Threonine biosynthesis</keyword>
<evidence type="ECO:0000259" key="14">
    <source>
        <dbReference type="PROSITE" id="PS51671"/>
    </source>
</evidence>
<keyword evidence="10" id="KW-0486">Methionine biosynthesis</keyword>
<dbReference type="FunFam" id="3.30.70.260:FF:000030">
    <property type="entry name" value="Homoserine dehydrogenase"/>
    <property type="match status" value="1"/>
</dbReference>
<dbReference type="Pfam" id="PF00742">
    <property type="entry name" value="Homoserine_dh"/>
    <property type="match status" value="1"/>
</dbReference>
<dbReference type="NCBIfam" id="NF004976">
    <property type="entry name" value="PRK06349.1"/>
    <property type="match status" value="1"/>
</dbReference>
<dbReference type="Gene3D" id="3.30.70.260">
    <property type="match status" value="1"/>
</dbReference>
<evidence type="ECO:0000256" key="3">
    <source>
        <dbReference type="ARBA" id="ARBA00006753"/>
    </source>
</evidence>
<dbReference type="InterPro" id="IPR036291">
    <property type="entry name" value="NAD(P)-bd_dom_sf"/>
</dbReference>
<dbReference type="Pfam" id="PF01842">
    <property type="entry name" value="ACT"/>
    <property type="match status" value="1"/>
</dbReference>
<dbReference type="FunFam" id="3.30.360.10:FF:000005">
    <property type="entry name" value="Homoserine dehydrogenase"/>
    <property type="match status" value="1"/>
</dbReference>
<dbReference type="Gene3D" id="3.40.50.720">
    <property type="entry name" value="NAD(P)-binding Rossmann-like Domain"/>
    <property type="match status" value="1"/>
</dbReference>
<keyword evidence="6" id="KW-0028">Amino-acid biosynthesis</keyword>
<dbReference type="EMBL" id="CP099959">
    <property type="protein sequence ID" value="XCC58204.1"/>
    <property type="molecule type" value="Genomic_DNA"/>
</dbReference>
<feature type="domain" description="ACT" evidence="14">
    <location>
        <begin position="355"/>
        <end position="435"/>
    </location>
</feature>
<dbReference type="CDD" id="cd04881">
    <property type="entry name" value="ACT_HSDH-Hom"/>
    <property type="match status" value="1"/>
</dbReference>
<feature type="active site" description="Proton donor" evidence="11">
    <location>
        <position position="205"/>
    </location>
</feature>
<evidence type="ECO:0000256" key="8">
    <source>
        <dbReference type="ARBA" id="ARBA00022857"/>
    </source>
</evidence>
<proteinExistence type="inferred from homology"/>
<dbReference type="InterPro" id="IPR019811">
    <property type="entry name" value="HDH_CS"/>
</dbReference>
<dbReference type="GO" id="GO:0009088">
    <property type="term" value="P:threonine biosynthetic process"/>
    <property type="evidence" value="ECO:0007669"/>
    <property type="project" value="UniProtKB-KW"/>
</dbReference>
<dbReference type="GO" id="GO:0004412">
    <property type="term" value="F:homoserine dehydrogenase activity"/>
    <property type="evidence" value="ECO:0007669"/>
    <property type="project" value="UniProtKB-EC"/>
</dbReference>
<name>A0AAU8A3L2_9BURK</name>
<evidence type="ECO:0000313" key="15">
    <source>
        <dbReference type="EMBL" id="XCC58204.1"/>
    </source>
</evidence>
<dbReference type="Gene3D" id="3.30.360.10">
    <property type="entry name" value="Dihydrodipicolinate Reductase, domain 2"/>
    <property type="match status" value="1"/>
</dbReference>
<evidence type="ECO:0000256" key="6">
    <source>
        <dbReference type="ARBA" id="ARBA00022605"/>
    </source>
</evidence>
<feature type="binding site" evidence="12">
    <location>
        <position position="190"/>
    </location>
    <ligand>
        <name>L-homoserine</name>
        <dbReference type="ChEBI" id="CHEBI:57476"/>
    </ligand>
</feature>
<evidence type="ECO:0000256" key="13">
    <source>
        <dbReference type="RuleBase" id="RU004171"/>
    </source>
</evidence>
<dbReference type="GO" id="GO:0009086">
    <property type="term" value="P:methionine biosynthetic process"/>
    <property type="evidence" value="ECO:0007669"/>
    <property type="project" value="UniProtKB-KW"/>
</dbReference>
<organism evidence="15">
    <name type="scientific">Polynucleobacter sp. UK-FUSCHL-C3</name>
    <dbReference type="NCBI Taxonomy" id="2955208"/>
    <lineage>
        <taxon>Bacteria</taxon>
        <taxon>Pseudomonadati</taxon>
        <taxon>Pseudomonadota</taxon>
        <taxon>Betaproteobacteria</taxon>
        <taxon>Burkholderiales</taxon>
        <taxon>Burkholderiaceae</taxon>
        <taxon>Polynucleobacter</taxon>
    </lineage>
</organism>
<dbReference type="InterPro" id="IPR001342">
    <property type="entry name" value="HDH_cat"/>
</dbReference>
<dbReference type="GO" id="GO:0050661">
    <property type="term" value="F:NADP binding"/>
    <property type="evidence" value="ECO:0007669"/>
    <property type="project" value="InterPro"/>
</dbReference>
<comment type="pathway">
    <text evidence="2">Amino-acid biosynthesis; L-methionine biosynthesis via de novo pathway; L-homoserine from L-aspartate: step 3/3.</text>
</comment>
<dbReference type="PROSITE" id="PS01042">
    <property type="entry name" value="HOMOSER_DHGENASE"/>
    <property type="match status" value="1"/>
</dbReference>
<evidence type="ECO:0000256" key="2">
    <source>
        <dbReference type="ARBA" id="ARBA00005062"/>
    </source>
</evidence>
<keyword evidence="8 12" id="KW-0521">NADP</keyword>
<evidence type="ECO:0000256" key="12">
    <source>
        <dbReference type="PIRSR" id="PIRSR000098-2"/>
    </source>
</evidence>
<evidence type="ECO:0000256" key="9">
    <source>
        <dbReference type="ARBA" id="ARBA00023002"/>
    </source>
</evidence>
<dbReference type="PIRSF" id="PIRSF000098">
    <property type="entry name" value="Homoser_dehydrog"/>
    <property type="match status" value="1"/>
</dbReference>
<evidence type="ECO:0000256" key="1">
    <source>
        <dbReference type="ARBA" id="ARBA00005056"/>
    </source>
</evidence>
<dbReference type="InterPro" id="IPR045865">
    <property type="entry name" value="ACT-like_dom_sf"/>
</dbReference>
<dbReference type="SUPFAM" id="SSF51735">
    <property type="entry name" value="NAD(P)-binding Rossmann-fold domains"/>
    <property type="match status" value="1"/>
</dbReference>
<dbReference type="EC" id="1.1.1.3" evidence="4"/>
<gene>
    <name evidence="15" type="ORF">NKE59_02630</name>
</gene>
<comment type="similarity">
    <text evidence="3 13">Belongs to the homoserine dehydrogenase family.</text>
</comment>
<evidence type="ECO:0000256" key="10">
    <source>
        <dbReference type="ARBA" id="ARBA00023167"/>
    </source>
</evidence>
<evidence type="ECO:0000256" key="7">
    <source>
        <dbReference type="ARBA" id="ARBA00022697"/>
    </source>
</evidence>
<sequence length="436" mass="46647">MKPIQVGLLGIGTVGSGVFTVLARNQEEIKRRAGRGIRIHMVADLDTKRAQEMVNGQAEVVADARKVIQNPEIDIVVELIGGYGIAKDLVLEAIAAGKHVVTANKALIAVHGNEIFKAAHAKGVMVAFEAAVAGGIPIIKALREGLSANRIEWIAGIINGTTNFILSEMRDKGLDFNTVLKEAQRLGYAEADPTFDIEGIDAAHKATIMSAIAFGVPMQFAKAHVEGITKLSAIDIKYAEQLGYRIKLLGITKKTPSGIELRVHPTLIPTKRLLANVEGAMNAVQVHGDAVGTTLYYGKGAGSEPTASAVIADLVDVTRLQTADPENRVPHLAFQPDALQNTPILPMAEVTTSYYLRFAVADQAGVLAEITRILAAHGVSIDALLQKEAAEGESQTDLVILTHETKEKNMMAAITEMQALKTVLGEIVKIRLENLS</sequence>
<evidence type="ECO:0000256" key="4">
    <source>
        <dbReference type="ARBA" id="ARBA00013213"/>
    </source>
</evidence>
<dbReference type="Pfam" id="PF03447">
    <property type="entry name" value="NAD_binding_3"/>
    <property type="match status" value="1"/>
</dbReference>
<dbReference type="PANTHER" id="PTHR43331">
    <property type="entry name" value="HOMOSERINE DEHYDROGENASE"/>
    <property type="match status" value="1"/>
</dbReference>
<comment type="pathway">
    <text evidence="1">Amino-acid biosynthesis; L-threonine biosynthesis; L-threonine from L-aspartate: step 3/5.</text>
</comment>
<feature type="binding site" evidence="12">
    <location>
        <begin position="9"/>
        <end position="16"/>
    </location>
    <ligand>
        <name>NADP(+)</name>
        <dbReference type="ChEBI" id="CHEBI:58349"/>
    </ligand>
</feature>
<dbReference type="PROSITE" id="PS51671">
    <property type="entry name" value="ACT"/>
    <property type="match status" value="1"/>
</dbReference>
<dbReference type="InterPro" id="IPR002912">
    <property type="entry name" value="ACT_dom"/>
</dbReference>
<evidence type="ECO:0000256" key="5">
    <source>
        <dbReference type="ARBA" id="ARBA00013376"/>
    </source>
</evidence>
<dbReference type="RefSeq" id="WP_353439378.1">
    <property type="nucleotide sequence ID" value="NZ_CP099959.1"/>
</dbReference>
<dbReference type="InterPro" id="IPR005106">
    <property type="entry name" value="Asp/hSer_DH_NAD-bd"/>
</dbReference>
<dbReference type="PANTHER" id="PTHR43331:SF1">
    <property type="entry name" value="HOMOSERINE DEHYDROGENASE"/>
    <property type="match status" value="1"/>
</dbReference>
<keyword evidence="9" id="KW-0560">Oxidoreductase</keyword>
<evidence type="ECO:0000256" key="11">
    <source>
        <dbReference type="PIRSR" id="PIRSR000098-1"/>
    </source>
</evidence>
<protein>
    <recommendedName>
        <fullName evidence="5">Homoserine dehydrogenase</fullName>
        <ecNumber evidence="4">1.1.1.3</ecNumber>
    </recommendedName>
</protein>
<dbReference type="AlphaFoldDB" id="A0AAU8A3L2"/>
<dbReference type="SUPFAM" id="SSF55347">
    <property type="entry name" value="Glyceraldehyde-3-phosphate dehydrogenase-like, C-terminal domain"/>
    <property type="match status" value="1"/>
</dbReference>
<dbReference type="InterPro" id="IPR016204">
    <property type="entry name" value="HDH"/>
</dbReference>
<accession>A0AAU8A3L2</accession>
<reference evidence="15" key="1">
    <citation type="submission" date="2022-06" db="EMBL/GenBank/DDBJ databases">
        <title>New Polynucleobacter species.</title>
        <authorList>
            <person name="Hahn M.W."/>
        </authorList>
    </citation>
    <scope>NUCLEOTIDE SEQUENCE</scope>
    <source>
        <strain evidence="15">UK-FUSCHL-C3</strain>
    </source>
</reference>
<feature type="binding site" evidence="12">
    <location>
        <position position="105"/>
    </location>
    <ligand>
        <name>NADPH</name>
        <dbReference type="ChEBI" id="CHEBI:57783"/>
    </ligand>
</feature>